<reference evidence="2 3" key="1">
    <citation type="submission" date="2019-04" db="EMBL/GenBank/DDBJ databases">
        <title>Friends and foes A comparative genomics study of 23 Aspergillus species from section Flavi.</title>
        <authorList>
            <consortium name="DOE Joint Genome Institute"/>
            <person name="Kjaerbolling I."/>
            <person name="Vesth T."/>
            <person name="Frisvad J.C."/>
            <person name="Nybo J.L."/>
            <person name="Theobald S."/>
            <person name="Kildgaard S."/>
            <person name="Isbrandt T."/>
            <person name="Kuo A."/>
            <person name="Sato A."/>
            <person name="Lyhne E.K."/>
            <person name="Kogle M.E."/>
            <person name="Wiebenga A."/>
            <person name="Kun R.S."/>
            <person name="Lubbers R.J."/>
            <person name="Makela M.R."/>
            <person name="Barry K."/>
            <person name="Chovatia M."/>
            <person name="Clum A."/>
            <person name="Daum C."/>
            <person name="Haridas S."/>
            <person name="He G."/>
            <person name="LaButti K."/>
            <person name="Lipzen A."/>
            <person name="Mondo S."/>
            <person name="Riley R."/>
            <person name="Salamov A."/>
            <person name="Simmons B.A."/>
            <person name="Magnuson J.K."/>
            <person name="Henrissat B."/>
            <person name="Mortensen U.H."/>
            <person name="Larsen T.O."/>
            <person name="Devries R.P."/>
            <person name="Grigoriev I.V."/>
            <person name="Machida M."/>
            <person name="Baker S.E."/>
            <person name="Andersen M.R."/>
        </authorList>
    </citation>
    <scope>NUCLEOTIDE SEQUENCE [LARGE SCALE GENOMIC DNA]</scope>
    <source>
        <strain evidence="2 3">CBS 117625</strain>
    </source>
</reference>
<protein>
    <recommendedName>
        <fullName evidence="4">Secreted protein</fullName>
    </recommendedName>
</protein>
<organism evidence="2 3">
    <name type="scientific">Aspergillus pseudotamarii</name>
    <dbReference type="NCBI Taxonomy" id="132259"/>
    <lineage>
        <taxon>Eukaryota</taxon>
        <taxon>Fungi</taxon>
        <taxon>Dikarya</taxon>
        <taxon>Ascomycota</taxon>
        <taxon>Pezizomycotina</taxon>
        <taxon>Eurotiomycetes</taxon>
        <taxon>Eurotiomycetidae</taxon>
        <taxon>Eurotiales</taxon>
        <taxon>Aspergillaceae</taxon>
        <taxon>Aspergillus</taxon>
        <taxon>Aspergillus subgen. Circumdati</taxon>
    </lineage>
</organism>
<dbReference type="AlphaFoldDB" id="A0A5N6T150"/>
<gene>
    <name evidence="2" type="ORF">BDV38DRAFT_242621</name>
</gene>
<accession>A0A5N6T150</accession>
<keyword evidence="3" id="KW-1185">Reference proteome</keyword>
<feature type="signal peptide" evidence="1">
    <location>
        <begin position="1"/>
        <end position="15"/>
    </location>
</feature>
<evidence type="ECO:0008006" key="4">
    <source>
        <dbReference type="Google" id="ProtNLM"/>
    </source>
</evidence>
<dbReference type="EMBL" id="ML743566">
    <property type="protein sequence ID" value="KAE8139414.1"/>
    <property type="molecule type" value="Genomic_DNA"/>
</dbReference>
<name>A0A5N6T150_ASPPS</name>
<dbReference type="GeneID" id="43638327"/>
<evidence type="ECO:0000313" key="3">
    <source>
        <dbReference type="Proteomes" id="UP000325672"/>
    </source>
</evidence>
<sequence>MIFHLTLLLIPFVHCFRATRYGMAGLGADPCKDSLLTYLTYMQGSIPYHCCVVRGLLQCSVWHSSPPLHRFPF</sequence>
<evidence type="ECO:0000313" key="2">
    <source>
        <dbReference type="EMBL" id="KAE8139414.1"/>
    </source>
</evidence>
<evidence type="ECO:0000256" key="1">
    <source>
        <dbReference type="SAM" id="SignalP"/>
    </source>
</evidence>
<feature type="chain" id="PRO_5024931146" description="Secreted protein" evidence="1">
    <location>
        <begin position="16"/>
        <end position="73"/>
    </location>
</feature>
<dbReference type="Proteomes" id="UP000325672">
    <property type="component" value="Unassembled WGS sequence"/>
</dbReference>
<keyword evidence="1" id="KW-0732">Signal</keyword>
<dbReference type="RefSeq" id="XP_031915477.1">
    <property type="nucleotide sequence ID" value="XM_032054117.1"/>
</dbReference>
<proteinExistence type="predicted"/>